<dbReference type="RefSeq" id="WP_301140718.1">
    <property type="nucleotide sequence ID" value="NZ_JAUHQA010000001.1"/>
</dbReference>
<proteinExistence type="predicted"/>
<evidence type="ECO:0000313" key="1">
    <source>
        <dbReference type="EMBL" id="MDN4479553.1"/>
    </source>
</evidence>
<name>A0ABT8GDP7_9MICO</name>
<dbReference type="Pfam" id="PF11248">
    <property type="entry name" value="DUF3046"/>
    <property type="match status" value="1"/>
</dbReference>
<dbReference type="InterPro" id="IPR021408">
    <property type="entry name" value="DUF3046"/>
</dbReference>
<reference evidence="1" key="1">
    <citation type="submission" date="2023-06" db="EMBL/GenBank/DDBJ databases">
        <title>Egi l300058.</title>
        <authorList>
            <person name="Gao L."/>
            <person name="Fang B.-Z."/>
            <person name="Li W.-J."/>
        </authorList>
    </citation>
    <scope>NUCLEOTIDE SEQUENCE</scope>
    <source>
        <strain evidence="1">EGI L300058</strain>
    </source>
</reference>
<gene>
    <name evidence="1" type="ORF">QQX02_01265</name>
</gene>
<dbReference type="Proteomes" id="UP001172708">
    <property type="component" value="Unassembled WGS sequence"/>
</dbReference>
<protein>
    <submittedName>
        <fullName evidence="1">DUF3046 domain-containing protein</fullName>
    </submittedName>
</protein>
<keyword evidence="2" id="KW-1185">Reference proteome</keyword>
<comment type="caution">
    <text evidence="1">The sequence shown here is derived from an EMBL/GenBank/DDBJ whole genome shotgun (WGS) entry which is preliminary data.</text>
</comment>
<sequence>MRHSQFWVLLDDVFGVDYSRSLARDLALDDLQSRTSVEALEAGVPPRDVWHALCDQMDVPLDRRDGGARERMIPPRR</sequence>
<evidence type="ECO:0000313" key="2">
    <source>
        <dbReference type="Proteomes" id="UP001172708"/>
    </source>
</evidence>
<accession>A0ABT8GDP7</accession>
<organism evidence="1 2">
    <name type="scientific">Demequina muriae</name>
    <dbReference type="NCBI Taxonomy" id="3051664"/>
    <lineage>
        <taxon>Bacteria</taxon>
        <taxon>Bacillati</taxon>
        <taxon>Actinomycetota</taxon>
        <taxon>Actinomycetes</taxon>
        <taxon>Micrococcales</taxon>
        <taxon>Demequinaceae</taxon>
        <taxon>Demequina</taxon>
    </lineage>
</organism>
<dbReference type="EMBL" id="JAUHQA010000001">
    <property type="protein sequence ID" value="MDN4479553.1"/>
    <property type="molecule type" value="Genomic_DNA"/>
</dbReference>